<evidence type="ECO:0000313" key="2">
    <source>
        <dbReference type="EMBL" id="EMZ22092.1"/>
    </source>
</evidence>
<name>N1ZYI3_9FIRM</name>
<dbReference type="Proteomes" id="UP000012589">
    <property type="component" value="Unassembled WGS sequence"/>
</dbReference>
<dbReference type="EMBL" id="AQFT01000124">
    <property type="protein sequence ID" value="EMZ22092.1"/>
    <property type="molecule type" value="Genomic_DNA"/>
</dbReference>
<dbReference type="eggNOG" id="COG2801">
    <property type="taxonomic scope" value="Bacteria"/>
</dbReference>
<keyword evidence="3" id="KW-1185">Reference proteome</keyword>
<dbReference type="InterPro" id="IPR050900">
    <property type="entry name" value="Transposase_IS3/IS150/IS904"/>
</dbReference>
<dbReference type="Pfam" id="PF13276">
    <property type="entry name" value="HTH_21"/>
    <property type="match status" value="1"/>
</dbReference>
<reference evidence="2 3" key="1">
    <citation type="journal article" date="2014" name="Genome Announc.">
        <title>Draft genome sequences of the altered schaedler flora, a defined bacterial community from gnotobiotic mice.</title>
        <authorList>
            <person name="Wannemuehler M.J."/>
            <person name="Overstreet A.M."/>
            <person name="Ward D.V."/>
            <person name="Phillips G.J."/>
        </authorList>
    </citation>
    <scope>NUCLEOTIDE SEQUENCE [LARGE SCALE GENOMIC DNA]</scope>
    <source>
        <strain evidence="2 3">ASF492</strain>
    </source>
</reference>
<feature type="domain" description="HTH-like" evidence="1">
    <location>
        <begin position="58"/>
        <end position="114"/>
    </location>
</feature>
<dbReference type="InterPro" id="IPR025948">
    <property type="entry name" value="HTH-like_dom"/>
</dbReference>
<evidence type="ECO:0000259" key="1">
    <source>
        <dbReference type="Pfam" id="PF13276"/>
    </source>
</evidence>
<accession>N1ZYI3</accession>
<dbReference type="AlphaFoldDB" id="N1ZYI3"/>
<gene>
    <name evidence="2" type="ORF">C823_04180</name>
</gene>
<dbReference type="PANTHER" id="PTHR46889">
    <property type="entry name" value="TRANSPOSASE INSF FOR INSERTION SEQUENCE IS3B-RELATED"/>
    <property type="match status" value="1"/>
</dbReference>
<dbReference type="OrthoDB" id="9813957at2"/>
<dbReference type="HOGENOM" id="CLU_027402_21_4_9"/>
<dbReference type="STRING" id="1235802.C823_04180"/>
<proteinExistence type="predicted"/>
<comment type="caution">
    <text evidence="2">The sequence shown here is derived from an EMBL/GenBank/DDBJ whole genome shotgun (WGS) entry which is preliminary data.</text>
</comment>
<dbReference type="PATRIC" id="fig|1235802.3.peg.4443"/>
<organism evidence="2 3">
    <name type="scientific">Eubacterium plexicaudatum ASF492</name>
    <dbReference type="NCBI Taxonomy" id="1235802"/>
    <lineage>
        <taxon>Bacteria</taxon>
        <taxon>Bacillati</taxon>
        <taxon>Bacillota</taxon>
        <taxon>Clostridia</taxon>
        <taxon>Eubacteriales</taxon>
        <taxon>Eubacteriaceae</taxon>
        <taxon>Eubacterium</taxon>
    </lineage>
</organism>
<protein>
    <recommendedName>
        <fullName evidence="1">HTH-like domain-containing protein</fullName>
    </recommendedName>
</protein>
<sequence>MILEQPSVRFEAIHSILSSDGNILTVSELCETAGVSRSGYYRWLSAAGTREKREAGDREDFELILEAYRHRGYQKGARSIYMSLLHRNPPVVMNMKKIRRLMNKYGLSCPIRKANPYRRMAKALRTSNVADNLLKREFPKYGRGRFC</sequence>
<dbReference type="PANTHER" id="PTHR46889:SF4">
    <property type="entry name" value="TRANSPOSASE INSO FOR INSERTION SEQUENCE ELEMENT IS911B-RELATED"/>
    <property type="match status" value="1"/>
</dbReference>
<evidence type="ECO:0000313" key="3">
    <source>
        <dbReference type="Proteomes" id="UP000012589"/>
    </source>
</evidence>